<evidence type="ECO:0000256" key="2">
    <source>
        <dbReference type="ARBA" id="ARBA00022692"/>
    </source>
</evidence>
<feature type="domain" description="Cell envelope-related transcriptional attenuator" evidence="6">
    <location>
        <begin position="90"/>
        <end position="238"/>
    </location>
</feature>
<evidence type="ECO:0000256" key="1">
    <source>
        <dbReference type="ARBA" id="ARBA00006068"/>
    </source>
</evidence>
<evidence type="ECO:0000313" key="8">
    <source>
        <dbReference type="Proteomes" id="UP000034166"/>
    </source>
</evidence>
<dbReference type="GO" id="GO:0071555">
    <property type="term" value="P:cell wall organization"/>
    <property type="evidence" value="ECO:0007669"/>
    <property type="project" value="UniProtKB-KW"/>
</dbReference>
<comment type="similarity">
    <text evidence="1">Belongs to the LytR/CpsA/Psr (LCP) family.</text>
</comment>
<evidence type="ECO:0000259" key="6">
    <source>
        <dbReference type="Pfam" id="PF03816"/>
    </source>
</evidence>
<dbReference type="InterPro" id="IPR050922">
    <property type="entry name" value="LytR/CpsA/Psr_CW_biosynth"/>
</dbReference>
<evidence type="ECO:0000313" key="7">
    <source>
        <dbReference type="EMBL" id="KKK38796.1"/>
    </source>
</evidence>
<proteinExistence type="inferred from homology"/>
<dbReference type="Pfam" id="PF03816">
    <property type="entry name" value="LytR_cpsA_psr"/>
    <property type="match status" value="1"/>
</dbReference>
<accession>A0A0M2SYK9</accession>
<organism evidence="7 8">
    <name type="scientific">Mesobacillus campisalis</name>
    <dbReference type="NCBI Taxonomy" id="1408103"/>
    <lineage>
        <taxon>Bacteria</taxon>
        <taxon>Bacillati</taxon>
        <taxon>Bacillota</taxon>
        <taxon>Bacilli</taxon>
        <taxon>Bacillales</taxon>
        <taxon>Bacillaceae</taxon>
        <taxon>Mesobacillus</taxon>
    </lineage>
</organism>
<sequence length="344" mass="38603">MSANRRSDMHHKKKRKRVFRWIVLPLLLVMLSVAAYGAHLYSKAESVITKSYQPIDREGKRAVNPFEENISVLFIGVDDSQKRQYDSNSRTDALMLATFNKDDKSVKLLSIPRDSYVYIPGEGFNDKINHAHAYGGVPETLDTVENLLDVPVDYYVKMNFNAFIDVIDALNGIEVNVPYTFTEQDSKDKAGAITLQEGLQTLDGEEALALARTRKLDNDIERGKRQQEIIKAVISKAASVKSVNNYTDVMEAIGDNMTTDLRFEEMISFINYAVAGTNLKAETLNLAGYDSKINGVYYYQLDETELEATKNELKVHLGLEPESIMGEEPEAIDGTTSETTTPSY</sequence>
<keyword evidence="8" id="KW-1185">Reference proteome</keyword>
<dbReference type="AlphaFoldDB" id="A0A0M2SYK9"/>
<dbReference type="RefSeq" id="WP_046523099.1">
    <property type="nucleotide sequence ID" value="NZ_LAYY01000006.1"/>
</dbReference>
<dbReference type="OrthoDB" id="27330at2"/>
<keyword evidence="3" id="KW-0735">Signal-anchor</keyword>
<keyword evidence="2" id="KW-0812">Transmembrane</keyword>
<name>A0A0M2SYK9_9BACI</name>
<evidence type="ECO:0000256" key="4">
    <source>
        <dbReference type="ARBA" id="ARBA00022989"/>
    </source>
</evidence>
<dbReference type="PANTHER" id="PTHR33392:SF3">
    <property type="entry name" value="POLYISOPRENYL-TEICHOIC ACID--PEPTIDOGLYCAN TEICHOIC ACID TRANSFERASE TAGT"/>
    <property type="match status" value="1"/>
</dbReference>
<protein>
    <submittedName>
        <fullName evidence="7">Transcriptional regulator</fullName>
    </submittedName>
</protein>
<dbReference type="Proteomes" id="UP000034166">
    <property type="component" value="Unassembled WGS sequence"/>
</dbReference>
<feature type="compositionally biased region" description="Polar residues" evidence="5">
    <location>
        <begin position="334"/>
        <end position="344"/>
    </location>
</feature>
<dbReference type="PATRIC" id="fig|1408103.3.peg.1671"/>
<feature type="region of interest" description="Disordered" evidence="5">
    <location>
        <begin position="325"/>
        <end position="344"/>
    </location>
</feature>
<evidence type="ECO:0000256" key="3">
    <source>
        <dbReference type="ARBA" id="ARBA00022968"/>
    </source>
</evidence>
<dbReference type="Gene3D" id="3.40.630.190">
    <property type="entry name" value="LCP protein"/>
    <property type="match status" value="1"/>
</dbReference>
<keyword evidence="4" id="KW-0472">Membrane</keyword>
<dbReference type="InterPro" id="IPR004474">
    <property type="entry name" value="LytR_CpsA_psr"/>
</dbReference>
<dbReference type="PANTHER" id="PTHR33392">
    <property type="entry name" value="POLYISOPRENYL-TEICHOIC ACID--PEPTIDOGLYCAN TEICHOIC ACID TRANSFERASE TAGU"/>
    <property type="match status" value="1"/>
</dbReference>
<dbReference type="EMBL" id="LAYY01000006">
    <property type="protein sequence ID" value="KKK38796.1"/>
    <property type="molecule type" value="Genomic_DNA"/>
</dbReference>
<evidence type="ECO:0000256" key="5">
    <source>
        <dbReference type="SAM" id="MobiDB-lite"/>
    </source>
</evidence>
<gene>
    <name evidence="7" type="ORF">WQ57_07415</name>
</gene>
<reference evidence="7 8" key="1">
    <citation type="submission" date="2015-04" db="EMBL/GenBank/DDBJ databases">
        <title>Taxonomic description and genome sequence of Bacillus campisalis sp. nov., a novel member of the genus Bacillus isolated from solar saltern.</title>
        <authorList>
            <person name="Mathan Kumar R."/>
            <person name="Kaur G."/>
            <person name="Kumar A."/>
            <person name="Singh N.K."/>
            <person name="Kaur N."/>
            <person name="Kumar N."/>
            <person name="Mayilraj S."/>
        </authorList>
    </citation>
    <scope>NUCLEOTIDE SEQUENCE [LARGE SCALE GENOMIC DNA]</scope>
    <source>
        <strain evidence="7 8">SA2-6</strain>
    </source>
</reference>
<keyword evidence="4" id="KW-1133">Transmembrane helix</keyword>
<comment type="caution">
    <text evidence="7">The sequence shown here is derived from an EMBL/GenBank/DDBJ whole genome shotgun (WGS) entry which is preliminary data.</text>
</comment>
<dbReference type="NCBIfam" id="TIGR00350">
    <property type="entry name" value="lytR_cpsA_psr"/>
    <property type="match status" value="1"/>
</dbReference>